<dbReference type="BioCyc" id="SENT913075:G120P-4100-MONOMER"/>
<gene>
    <name evidence="1" type="ORF">LTSEINV_1137</name>
</gene>
<sequence length="37" mass="4240">MLLISWLTLAARRDQLVDTGGALAARRGLYWRKILIK</sequence>
<comment type="caution">
    <text evidence="1">The sequence shown here is derived from an EMBL/GenBank/DDBJ whole genome shotgun (WGS) entry which is preliminary data.</text>
</comment>
<name>G5N9P9_SALET</name>
<protein>
    <submittedName>
        <fullName evidence="1">Uncharacterized protein</fullName>
    </submittedName>
</protein>
<proteinExistence type="predicted"/>
<reference evidence="1 2" key="1">
    <citation type="journal article" date="2011" name="BMC Genomics">
        <title>Genome sequencing reveals diversification of virulence factor content and possible host adaptation in distinct subpopulations of Salmonella enterica.</title>
        <authorList>
            <person name="den Bakker H.C."/>
            <person name="Moreno Switt A.I."/>
            <person name="Govoni G."/>
            <person name="Cummings C.A."/>
            <person name="Ranieri M.L."/>
            <person name="Degoricija L."/>
            <person name="Hoelzer K."/>
            <person name="Rodriguez-Rivera L.D."/>
            <person name="Brown S."/>
            <person name="Bolchacova E."/>
            <person name="Furtado M.R."/>
            <person name="Wiedmann M."/>
        </authorList>
    </citation>
    <scope>NUCLEOTIDE SEQUENCE [LARGE SCALE GENOMIC DNA]</scope>
    <source>
        <strain evidence="1 2">R8-3668</strain>
    </source>
</reference>
<dbReference type="AlphaFoldDB" id="G5N9P9"/>
<accession>G5N9P9</accession>
<dbReference type="PATRIC" id="fig|913075.3.peg.868"/>
<dbReference type="Proteomes" id="UP000003532">
    <property type="component" value="Unassembled WGS sequence"/>
</dbReference>
<evidence type="ECO:0000313" key="2">
    <source>
        <dbReference type="Proteomes" id="UP000003532"/>
    </source>
</evidence>
<dbReference type="EMBL" id="AFCO01000397">
    <property type="protein sequence ID" value="EHC61128.1"/>
    <property type="molecule type" value="Genomic_DNA"/>
</dbReference>
<organism evidence="1 2">
    <name type="scientific">Salmonella enterica subsp. enterica serovar Inverness str. R8-3668</name>
    <dbReference type="NCBI Taxonomy" id="913075"/>
    <lineage>
        <taxon>Bacteria</taxon>
        <taxon>Pseudomonadati</taxon>
        <taxon>Pseudomonadota</taxon>
        <taxon>Gammaproteobacteria</taxon>
        <taxon>Enterobacterales</taxon>
        <taxon>Enterobacteriaceae</taxon>
        <taxon>Salmonella</taxon>
    </lineage>
</organism>
<evidence type="ECO:0000313" key="1">
    <source>
        <dbReference type="EMBL" id="EHC61128.1"/>
    </source>
</evidence>